<dbReference type="EMBL" id="CP027667">
    <property type="protein sequence ID" value="AVO49457.1"/>
    <property type="molecule type" value="Genomic_DNA"/>
</dbReference>
<feature type="compositionally biased region" description="Low complexity" evidence="1">
    <location>
        <begin position="186"/>
        <end position="196"/>
    </location>
</feature>
<keyword evidence="3" id="KW-1185">Reference proteome</keyword>
<proteinExistence type="predicted"/>
<evidence type="ECO:0000313" key="2">
    <source>
        <dbReference type="EMBL" id="AVO49457.1"/>
    </source>
</evidence>
<accession>A0A2R3QCS4</accession>
<dbReference type="Proteomes" id="UP000237925">
    <property type="component" value="Chromosome"/>
</dbReference>
<reference evidence="2 3" key="1">
    <citation type="submission" date="2018-03" db="EMBL/GenBank/DDBJ databases">
        <title>Genome sequencing of Melaminivora sp.</title>
        <authorList>
            <person name="Kim S.-J."/>
            <person name="Heo J."/>
            <person name="Ahn J.-H."/>
            <person name="Kwon S.-W."/>
        </authorList>
    </citation>
    <scope>NUCLEOTIDE SEQUENCE [LARGE SCALE GENOMIC DNA]</scope>
    <source>
        <strain evidence="2 3">SC2-9</strain>
    </source>
</reference>
<dbReference type="KEGG" id="mela:C6568_09395"/>
<protein>
    <submittedName>
        <fullName evidence="2">Uncharacterized protein</fullName>
    </submittedName>
</protein>
<dbReference type="AlphaFoldDB" id="A0A2R3QCS4"/>
<feature type="region of interest" description="Disordered" evidence="1">
    <location>
        <begin position="177"/>
        <end position="203"/>
    </location>
</feature>
<name>A0A2R3QCS4_9BURK</name>
<evidence type="ECO:0000256" key="1">
    <source>
        <dbReference type="SAM" id="MobiDB-lite"/>
    </source>
</evidence>
<gene>
    <name evidence="2" type="ORF">C6568_09395</name>
</gene>
<organism evidence="2 3">
    <name type="scientific">Melaminivora suipulveris</name>
    <dbReference type="NCBI Taxonomy" id="2109913"/>
    <lineage>
        <taxon>Bacteria</taxon>
        <taxon>Pseudomonadati</taxon>
        <taxon>Pseudomonadota</taxon>
        <taxon>Betaproteobacteria</taxon>
        <taxon>Burkholderiales</taxon>
        <taxon>Comamonadaceae</taxon>
        <taxon>Melaminivora</taxon>
    </lineage>
</organism>
<sequence>MLACAAGHADPLQRFVEAAGFRAVDVQTLEGDRYYTKARFPKLDASAFRADADLAAPVRALLLMDSHEGAIPHARYLVDWQPVTPAAQPDDLRHVVDIVRINLGAAVRADAAAAAPPGRVAPAQAFGVGPHVRWRFVMSPLRGMNAGLDAASRRVLSDAEAARLDCLGQPCNALNSAEGPAGRWRAQQSQSAPAASFTRTTPHGPAAAGILEQLVDALGEDAQRGVPFAAQGQRLVFVISSNAGGQEQQVTAVARNALVFDHAVGRQWLRYQQVADQAGRMSTLQEPRR</sequence>
<evidence type="ECO:0000313" key="3">
    <source>
        <dbReference type="Proteomes" id="UP000237925"/>
    </source>
</evidence>